<organism evidence="1 2">
    <name type="scientific">Celeribacter neptunius</name>
    <dbReference type="NCBI Taxonomy" id="588602"/>
    <lineage>
        <taxon>Bacteria</taxon>
        <taxon>Pseudomonadati</taxon>
        <taxon>Pseudomonadota</taxon>
        <taxon>Alphaproteobacteria</taxon>
        <taxon>Rhodobacterales</taxon>
        <taxon>Roseobacteraceae</taxon>
        <taxon>Celeribacter</taxon>
    </lineage>
</organism>
<dbReference type="Proteomes" id="UP000199630">
    <property type="component" value="Unassembled WGS sequence"/>
</dbReference>
<name>A0A1I3JFP4_9RHOB</name>
<dbReference type="EMBL" id="FORH01000001">
    <property type="protein sequence ID" value="SFI59102.1"/>
    <property type="molecule type" value="Genomic_DNA"/>
</dbReference>
<dbReference type="RefSeq" id="WP_090056290.1">
    <property type="nucleotide sequence ID" value="NZ_FORH01000001.1"/>
</dbReference>
<proteinExistence type="predicted"/>
<dbReference type="AlphaFoldDB" id="A0A1I3JFP4"/>
<evidence type="ECO:0000313" key="2">
    <source>
        <dbReference type="Proteomes" id="UP000199630"/>
    </source>
</evidence>
<evidence type="ECO:0000313" key="1">
    <source>
        <dbReference type="EMBL" id="SFI59102.1"/>
    </source>
</evidence>
<gene>
    <name evidence="1" type="ORF">SAMN04487991_0343</name>
</gene>
<accession>A0A1I3JFP4</accession>
<sequence length="112" mass="12762">MYMTRSPVDELARLRGKIAELKAREATLEARFLQGNTSGRYPGFTCDVVVSRTAYQVFDISKLPRDILDDERFYSTKHVTSIRLEEHDEDDAMTVLPRAVGRDAPFPAIEAR</sequence>
<keyword evidence="2" id="KW-1185">Reference proteome</keyword>
<reference evidence="2" key="1">
    <citation type="submission" date="2016-10" db="EMBL/GenBank/DDBJ databases">
        <authorList>
            <person name="Varghese N."/>
            <person name="Submissions S."/>
        </authorList>
    </citation>
    <scope>NUCLEOTIDE SEQUENCE [LARGE SCALE GENOMIC DNA]</scope>
    <source>
        <strain evidence="2">DSM 26471</strain>
    </source>
</reference>
<dbReference type="STRING" id="588602.SAMN04487991_0343"/>
<dbReference type="OrthoDB" id="7859852at2"/>
<protein>
    <submittedName>
        <fullName evidence="1">Uncharacterized protein</fullName>
    </submittedName>
</protein>